<accession>A0ABR2L4R3</accession>
<name>A0ABR2L4R3_9EUKA</name>
<evidence type="ECO:0000313" key="5">
    <source>
        <dbReference type="Proteomes" id="UP001470230"/>
    </source>
</evidence>
<dbReference type="InterPro" id="IPR001623">
    <property type="entry name" value="DnaJ_domain"/>
</dbReference>
<organism evidence="4 5">
    <name type="scientific">Tritrichomonas musculus</name>
    <dbReference type="NCBI Taxonomy" id="1915356"/>
    <lineage>
        <taxon>Eukaryota</taxon>
        <taxon>Metamonada</taxon>
        <taxon>Parabasalia</taxon>
        <taxon>Tritrichomonadida</taxon>
        <taxon>Tritrichomonadidae</taxon>
        <taxon>Tritrichomonas</taxon>
    </lineage>
</organism>
<reference evidence="4 5" key="1">
    <citation type="submission" date="2024-04" db="EMBL/GenBank/DDBJ databases">
        <title>Tritrichomonas musculus Genome.</title>
        <authorList>
            <person name="Alves-Ferreira E."/>
            <person name="Grigg M."/>
            <person name="Lorenzi H."/>
            <person name="Galac M."/>
        </authorList>
    </citation>
    <scope>NUCLEOTIDE SEQUENCE [LARGE SCALE GENOMIC DNA]</scope>
    <source>
        <strain evidence="4 5">EAF2021</strain>
    </source>
</reference>
<dbReference type="SUPFAM" id="SSF49493">
    <property type="entry name" value="HSP40/DnaJ peptide-binding domain"/>
    <property type="match status" value="2"/>
</dbReference>
<evidence type="ECO:0000256" key="1">
    <source>
        <dbReference type="ARBA" id="ARBA00023186"/>
    </source>
</evidence>
<dbReference type="PROSITE" id="PS50076">
    <property type="entry name" value="DNAJ_2"/>
    <property type="match status" value="1"/>
</dbReference>
<dbReference type="Proteomes" id="UP001470230">
    <property type="component" value="Unassembled WGS sequence"/>
</dbReference>
<dbReference type="PANTHER" id="PTHR24078:SF553">
    <property type="entry name" value="DNAJ HOMOLOG SUBFAMILY B MEMBER 5"/>
    <property type="match status" value="1"/>
</dbReference>
<dbReference type="Gene3D" id="2.60.260.20">
    <property type="entry name" value="Urease metallochaperone UreE, N-terminal domain"/>
    <property type="match status" value="2"/>
</dbReference>
<dbReference type="InterPro" id="IPR051339">
    <property type="entry name" value="DnaJ_subfamily_B"/>
</dbReference>
<feature type="chain" id="PRO_5045358725" description="J domain-containing protein" evidence="2">
    <location>
        <begin position="19"/>
        <end position="351"/>
    </location>
</feature>
<dbReference type="Pfam" id="PF01556">
    <property type="entry name" value="DnaJ_C"/>
    <property type="match status" value="1"/>
</dbReference>
<evidence type="ECO:0000259" key="3">
    <source>
        <dbReference type="PROSITE" id="PS50076"/>
    </source>
</evidence>
<dbReference type="SUPFAM" id="SSF46565">
    <property type="entry name" value="Chaperone J-domain"/>
    <property type="match status" value="1"/>
</dbReference>
<comment type="caution">
    <text evidence="4">The sequence shown here is derived from an EMBL/GenBank/DDBJ whole genome shotgun (WGS) entry which is preliminary data.</text>
</comment>
<dbReference type="InterPro" id="IPR008971">
    <property type="entry name" value="HSP40/DnaJ_pept-bd"/>
</dbReference>
<dbReference type="InterPro" id="IPR036869">
    <property type="entry name" value="J_dom_sf"/>
</dbReference>
<evidence type="ECO:0000256" key="2">
    <source>
        <dbReference type="SAM" id="SignalP"/>
    </source>
</evidence>
<keyword evidence="2" id="KW-0732">Signal</keyword>
<proteinExistence type="predicted"/>
<dbReference type="EMBL" id="JAPFFF010000002">
    <property type="protein sequence ID" value="KAK8897230.1"/>
    <property type="molecule type" value="Genomic_DNA"/>
</dbReference>
<keyword evidence="5" id="KW-1185">Reference proteome</keyword>
<dbReference type="Gene3D" id="1.10.287.110">
    <property type="entry name" value="DnaJ domain"/>
    <property type="match status" value="1"/>
</dbReference>
<dbReference type="CDD" id="cd10747">
    <property type="entry name" value="DnaJ_C"/>
    <property type="match status" value="1"/>
</dbReference>
<evidence type="ECO:0000313" key="4">
    <source>
        <dbReference type="EMBL" id="KAK8897230.1"/>
    </source>
</evidence>
<keyword evidence="1" id="KW-0143">Chaperone</keyword>
<feature type="domain" description="J" evidence="3">
    <location>
        <begin position="25"/>
        <end position="102"/>
    </location>
</feature>
<dbReference type="PRINTS" id="PR00625">
    <property type="entry name" value="JDOMAIN"/>
</dbReference>
<sequence>MIFLYVSLALSSINIFDSAPPSQINLYSVLGVKKNAQQKELLKAYKRFQVKKKRMENNYDLNETRNSNLQPNEKILKQWKQIEYSYSILSDSTSRELYDTYGFKLINQTSFSVFGYQSDFQALFMKDLFNQDINPFGGIIVYPLHFTLLDAMNGCKKTIKVIQTVPCHCPRGGTKCSKCRNNKFMGQAVQYTVEVPPGAPNDFRILVKDLGDSPSARGASDIIFVCKFVSDENQDLTDSEVDNIFQRLDPYGSDLLVSKRITLSQIIEGSQIEIENLNGEKLMVPISDGEKLTLTYNLEKKIVGKGLPVFDEPKKRGDLYVKFLVDFPESLTEEQKKIIAKILPTGTDQYQ</sequence>
<protein>
    <recommendedName>
        <fullName evidence="3">J domain-containing protein</fullName>
    </recommendedName>
</protein>
<gene>
    <name evidence="4" type="ORF">M9Y10_015169</name>
</gene>
<dbReference type="InterPro" id="IPR002939">
    <property type="entry name" value="DnaJ_C"/>
</dbReference>
<dbReference type="PANTHER" id="PTHR24078">
    <property type="entry name" value="DNAJ HOMOLOG SUBFAMILY C MEMBER"/>
    <property type="match status" value="1"/>
</dbReference>
<feature type="signal peptide" evidence="2">
    <location>
        <begin position="1"/>
        <end position="18"/>
    </location>
</feature>